<feature type="compositionally biased region" description="Low complexity" evidence="1">
    <location>
        <begin position="236"/>
        <end position="247"/>
    </location>
</feature>
<gene>
    <name evidence="2" type="ORF">Vbra_6053</name>
</gene>
<dbReference type="InParanoid" id="A0A0G4FY40"/>
<dbReference type="AlphaFoldDB" id="A0A0G4FY40"/>
<reference evidence="2 3" key="1">
    <citation type="submission" date="2014-11" db="EMBL/GenBank/DDBJ databases">
        <authorList>
            <person name="Zhu J."/>
            <person name="Qi W."/>
            <person name="Song R."/>
        </authorList>
    </citation>
    <scope>NUCLEOTIDE SEQUENCE [LARGE SCALE GENOMIC DNA]</scope>
</reference>
<keyword evidence="3" id="KW-1185">Reference proteome</keyword>
<dbReference type="Proteomes" id="UP000041254">
    <property type="component" value="Unassembled WGS sequence"/>
</dbReference>
<protein>
    <submittedName>
        <fullName evidence="2">Uncharacterized protein</fullName>
    </submittedName>
</protein>
<dbReference type="VEuPathDB" id="CryptoDB:Vbra_6053"/>
<evidence type="ECO:0000313" key="2">
    <source>
        <dbReference type="EMBL" id="CEM20069.1"/>
    </source>
</evidence>
<feature type="compositionally biased region" description="Low complexity" evidence="1">
    <location>
        <begin position="79"/>
        <end position="102"/>
    </location>
</feature>
<dbReference type="EMBL" id="CDMY01000520">
    <property type="protein sequence ID" value="CEM20069.1"/>
    <property type="molecule type" value="Genomic_DNA"/>
</dbReference>
<evidence type="ECO:0000256" key="1">
    <source>
        <dbReference type="SAM" id="MobiDB-lite"/>
    </source>
</evidence>
<proteinExistence type="predicted"/>
<feature type="region of interest" description="Disordered" evidence="1">
    <location>
        <begin position="186"/>
        <end position="314"/>
    </location>
</feature>
<organism evidence="2 3">
    <name type="scientific">Vitrella brassicaformis (strain CCMP3155)</name>
    <dbReference type="NCBI Taxonomy" id="1169540"/>
    <lineage>
        <taxon>Eukaryota</taxon>
        <taxon>Sar</taxon>
        <taxon>Alveolata</taxon>
        <taxon>Colpodellida</taxon>
        <taxon>Vitrellaceae</taxon>
        <taxon>Vitrella</taxon>
    </lineage>
</organism>
<feature type="compositionally biased region" description="Low complexity" evidence="1">
    <location>
        <begin position="192"/>
        <end position="210"/>
    </location>
</feature>
<name>A0A0G4FY40_VITBC</name>
<evidence type="ECO:0000313" key="3">
    <source>
        <dbReference type="Proteomes" id="UP000041254"/>
    </source>
</evidence>
<sequence>MYGHPGYSRPAQAPQNLTVTVSGSSVQYLGAPQYIQYSLPEHTQAAFYAQQQQYGQAPQSYSYQQQQYQQYQQQPYQALSQQQYQPQQQQPQYYRSSMAPQRQPTPQPQPGYAYHTQSGAHGAAQQHPSGQSYLLPPSAGGGGASMDQSFKVTSSAAMDHSIRRGSIRDSIKVASIDYTLKSRPMPVTQSFQQQQQQQQQPVAAAQAQAQPPLPVQDPLSTTGRPSARWERPPAPTAAAAAMAPASAVKVPTPPKAEPPRQTAVSRVHQREDTKAQHRPAPAPAEPPSGVMDAAAHPPSVSTETETESRGWVSPSVPETAAGVVVQGEGSLALPIARKGEQGAEVAAEMRWFCDKCFVIILGADHQHDCLATHVSGISQDLPELDHHIEHHVSAMQMLTDDDGNVGKIAQFIAMSRLMKVAYAALAANQDIKAKDAAYVADVRQRLEDVRDEVLCFVYEPNVLDAWNKLGPYVLQKLKLMQGNAKRAAEEGQVAAKETTVPQLPPITSEDHSIEFAPILEYALHAKAPAADSAAVVRYTYFLGLDIYVKLHQSFFLRGHTAGYRTFDLWKKAEREKVEPEGYLAFLRRELATS</sequence>
<accession>A0A0G4FY40</accession>
<feature type="region of interest" description="Disordered" evidence="1">
    <location>
        <begin position="79"/>
        <end position="147"/>
    </location>
</feature>